<proteinExistence type="predicted"/>
<keyword evidence="2" id="KW-1185">Reference proteome</keyword>
<dbReference type="Proteomes" id="UP001237642">
    <property type="component" value="Unassembled WGS sequence"/>
</dbReference>
<comment type="caution">
    <text evidence="1">The sequence shown here is derived from an EMBL/GenBank/DDBJ whole genome shotgun (WGS) entry which is preliminary data.</text>
</comment>
<dbReference type="EMBL" id="JAUIZM010000005">
    <property type="protein sequence ID" value="KAK1381785.1"/>
    <property type="molecule type" value="Genomic_DNA"/>
</dbReference>
<reference evidence="1" key="2">
    <citation type="submission" date="2023-05" db="EMBL/GenBank/DDBJ databases">
        <authorList>
            <person name="Schelkunov M.I."/>
        </authorList>
    </citation>
    <scope>NUCLEOTIDE SEQUENCE</scope>
    <source>
        <strain evidence="1">Hsosn_3</strain>
        <tissue evidence="1">Leaf</tissue>
    </source>
</reference>
<dbReference type="AlphaFoldDB" id="A0AAD8IAD0"/>
<reference evidence="1" key="1">
    <citation type="submission" date="2023-02" db="EMBL/GenBank/DDBJ databases">
        <title>Genome of toxic invasive species Heracleum sosnowskyi carries increased number of genes despite the absence of recent whole-genome duplications.</title>
        <authorList>
            <person name="Schelkunov M."/>
            <person name="Shtratnikova V."/>
            <person name="Makarenko M."/>
            <person name="Klepikova A."/>
            <person name="Omelchenko D."/>
            <person name="Novikova G."/>
            <person name="Obukhova E."/>
            <person name="Bogdanov V."/>
            <person name="Penin A."/>
            <person name="Logacheva M."/>
        </authorList>
    </citation>
    <scope>NUCLEOTIDE SEQUENCE</scope>
    <source>
        <strain evidence="1">Hsosn_3</strain>
        <tissue evidence="1">Leaf</tissue>
    </source>
</reference>
<evidence type="ECO:0000313" key="1">
    <source>
        <dbReference type="EMBL" id="KAK1381785.1"/>
    </source>
</evidence>
<dbReference type="PANTHER" id="PTHR38925">
    <property type="entry name" value="PROTEIN, PUTATIVE-RELATED"/>
    <property type="match status" value="1"/>
</dbReference>
<organism evidence="1 2">
    <name type="scientific">Heracleum sosnowskyi</name>
    <dbReference type="NCBI Taxonomy" id="360622"/>
    <lineage>
        <taxon>Eukaryota</taxon>
        <taxon>Viridiplantae</taxon>
        <taxon>Streptophyta</taxon>
        <taxon>Embryophyta</taxon>
        <taxon>Tracheophyta</taxon>
        <taxon>Spermatophyta</taxon>
        <taxon>Magnoliopsida</taxon>
        <taxon>eudicotyledons</taxon>
        <taxon>Gunneridae</taxon>
        <taxon>Pentapetalae</taxon>
        <taxon>asterids</taxon>
        <taxon>campanulids</taxon>
        <taxon>Apiales</taxon>
        <taxon>Apiaceae</taxon>
        <taxon>Apioideae</taxon>
        <taxon>apioid superclade</taxon>
        <taxon>Tordylieae</taxon>
        <taxon>Tordyliinae</taxon>
        <taxon>Heracleum</taxon>
    </lineage>
</organism>
<name>A0AAD8IAD0_9APIA</name>
<accession>A0AAD8IAD0</accession>
<evidence type="ECO:0000313" key="2">
    <source>
        <dbReference type="Proteomes" id="UP001237642"/>
    </source>
</evidence>
<protein>
    <submittedName>
        <fullName evidence="1">Zinc finger protein</fullName>
    </submittedName>
</protein>
<sequence>MGLPLLALVKLKILASTSHTLSFNPLITCLVGPFVLKVLLNLRTLPSIYDDVSHASRLFFFQVNQIVFHIRQDDLGDRSRWQRAIRVFSEMITNSRRSTESDEARSLHDLSMITL</sequence>
<dbReference type="PANTHER" id="PTHR38925:SF1">
    <property type="entry name" value="PROTEIN, PUTATIVE-RELATED"/>
    <property type="match status" value="1"/>
</dbReference>
<gene>
    <name evidence="1" type="ORF">POM88_019520</name>
</gene>